<sequence>MVSIWLGLGFAAGKSLAVAVWSAITAPFRGEAGWATAYKHIALSFARSFFGTASIEQIQYILPPESAQNAYETLMQRQNITPSIVTLSDGAAAFWIGNPKGEKLIIYFPGGGYCIPALPGHFDLVDALAKDLKKHGQDTGILFLAYDLAPYGRWPRQLEQAVSLLRYAIEILGKRPSDIILRGDSSGAHLVLSVLSHLAHPHPHSSVSTLALNANLRGALLLSPWIDFRTNHESFHKNADRDAISAKSLSLWAQALFGDSQCDEYSHPAEASAGWWKPLPVEKIFIGVGGDEVLLDSIMTLAHRIKSEHPDVLISRIAREIHVEPITDFGLKLPPGSQFQAMAAWLNRVF</sequence>
<gene>
    <name evidence="4" type="ORF">N7458_001735</name>
</gene>
<dbReference type="GO" id="GO:0016787">
    <property type="term" value="F:hydrolase activity"/>
    <property type="evidence" value="ECO:0007669"/>
    <property type="project" value="UniProtKB-KW"/>
</dbReference>
<dbReference type="PANTHER" id="PTHR48081">
    <property type="entry name" value="AB HYDROLASE SUPERFAMILY PROTEIN C4A8.06C"/>
    <property type="match status" value="1"/>
</dbReference>
<proteinExistence type="predicted"/>
<keyword evidence="5" id="KW-1185">Reference proteome</keyword>
<name>A0AAD6CBP8_9EURO</name>
<dbReference type="EMBL" id="JAPVEA010000002">
    <property type="protein sequence ID" value="KAJ5460183.1"/>
    <property type="molecule type" value="Genomic_DNA"/>
</dbReference>
<accession>A0AAD6CBP8</accession>
<dbReference type="Pfam" id="PF07859">
    <property type="entry name" value="Abhydrolase_3"/>
    <property type="match status" value="1"/>
</dbReference>
<keyword evidence="2" id="KW-0732">Signal</keyword>
<reference evidence="4" key="1">
    <citation type="submission" date="2022-12" db="EMBL/GenBank/DDBJ databases">
        <authorList>
            <person name="Petersen C."/>
        </authorList>
    </citation>
    <scope>NUCLEOTIDE SEQUENCE</scope>
    <source>
        <strain evidence="4">IBT 16125</strain>
    </source>
</reference>
<dbReference type="RefSeq" id="XP_056769225.1">
    <property type="nucleotide sequence ID" value="XM_056905118.1"/>
</dbReference>
<dbReference type="InterPro" id="IPR029058">
    <property type="entry name" value="AB_hydrolase_fold"/>
</dbReference>
<dbReference type="Proteomes" id="UP001213681">
    <property type="component" value="Unassembled WGS sequence"/>
</dbReference>
<evidence type="ECO:0000259" key="3">
    <source>
        <dbReference type="Pfam" id="PF07859"/>
    </source>
</evidence>
<protein>
    <submittedName>
        <fullName evidence="4">Esterase</fullName>
    </submittedName>
</protein>
<dbReference type="InterPro" id="IPR050300">
    <property type="entry name" value="GDXG_lipolytic_enzyme"/>
</dbReference>
<evidence type="ECO:0000256" key="1">
    <source>
        <dbReference type="ARBA" id="ARBA00022801"/>
    </source>
</evidence>
<feature type="signal peptide" evidence="2">
    <location>
        <begin position="1"/>
        <end position="17"/>
    </location>
</feature>
<evidence type="ECO:0000313" key="4">
    <source>
        <dbReference type="EMBL" id="KAJ5460183.1"/>
    </source>
</evidence>
<dbReference type="GO" id="GO:0017000">
    <property type="term" value="P:antibiotic biosynthetic process"/>
    <property type="evidence" value="ECO:0007669"/>
    <property type="project" value="UniProtKB-ARBA"/>
</dbReference>
<dbReference type="SUPFAM" id="SSF53474">
    <property type="entry name" value="alpha/beta-Hydrolases"/>
    <property type="match status" value="1"/>
</dbReference>
<dbReference type="GeneID" id="81595361"/>
<organism evidence="4 5">
    <name type="scientific">Penicillium daleae</name>
    <dbReference type="NCBI Taxonomy" id="63821"/>
    <lineage>
        <taxon>Eukaryota</taxon>
        <taxon>Fungi</taxon>
        <taxon>Dikarya</taxon>
        <taxon>Ascomycota</taxon>
        <taxon>Pezizomycotina</taxon>
        <taxon>Eurotiomycetes</taxon>
        <taxon>Eurotiomycetidae</taxon>
        <taxon>Eurotiales</taxon>
        <taxon>Aspergillaceae</taxon>
        <taxon>Penicillium</taxon>
    </lineage>
</organism>
<reference evidence="4" key="2">
    <citation type="journal article" date="2023" name="IMA Fungus">
        <title>Comparative genomic study of the Penicillium genus elucidates a diverse pangenome and 15 lateral gene transfer events.</title>
        <authorList>
            <person name="Petersen C."/>
            <person name="Sorensen T."/>
            <person name="Nielsen M.R."/>
            <person name="Sondergaard T.E."/>
            <person name="Sorensen J.L."/>
            <person name="Fitzpatrick D.A."/>
            <person name="Frisvad J.C."/>
            <person name="Nielsen K.L."/>
        </authorList>
    </citation>
    <scope>NUCLEOTIDE SEQUENCE</scope>
    <source>
        <strain evidence="4">IBT 16125</strain>
    </source>
</reference>
<evidence type="ECO:0000256" key="2">
    <source>
        <dbReference type="SAM" id="SignalP"/>
    </source>
</evidence>
<dbReference type="InterPro" id="IPR013094">
    <property type="entry name" value="AB_hydrolase_3"/>
</dbReference>
<feature type="chain" id="PRO_5041997908" evidence="2">
    <location>
        <begin position="18"/>
        <end position="350"/>
    </location>
</feature>
<keyword evidence="1" id="KW-0378">Hydrolase</keyword>
<evidence type="ECO:0000313" key="5">
    <source>
        <dbReference type="Proteomes" id="UP001213681"/>
    </source>
</evidence>
<comment type="caution">
    <text evidence="4">The sequence shown here is derived from an EMBL/GenBank/DDBJ whole genome shotgun (WGS) entry which is preliminary data.</text>
</comment>
<feature type="domain" description="Alpha/beta hydrolase fold-3" evidence="3">
    <location>
        <begin position="105"/>
        <end position="323"/>
    </location>
</feature>
<dbReference type="PANTHER" id="PTHR48081:SF31">
    <property type="entry name" value="STERYL ACETYL HYDROLASE MUG81-RELATED"/>
    <property type="match status" value="1"/>
</dbReference>
<dbReference type="AlphaFoldDB" id="A0AAD6CBP8"/>
<dbReference type="Gene3D" id="3.40.50.1820">
    <property type="entry name" value="alpha/beta hydrolase"/>
    <property type="match status" value="1"/>
</dbReference>
<dbReference type="GO" id="GO:0072330">
    <property type="term" value="P:monocarboxylic acid biosynthetic process"/>
    <property type="evidence" value="ECO:0007669"/>
    <property type="project" value="UniProtKB-ARBA"/>
</dbReference>